<proteinExistence type="predicted"/>
<organismHost>
    <name type="scientific">Glossina</name>
    <name type="common">tsetse flies</name>
    <dbReference type="NCBI Taxonomy" id="7393"/>
</organismHost>
<evidence type="ECO:0000313" key="2">
    <source>
        <dbReference type="Proteomes" id="UP000282469"/>
    </source>
</evidence>
<gene>
    <name evidence="1" type="ORF">GpSGHVEth098</name>
</gene>
<reference evidence="1 2" key="1">
    <citation type="journal article" date="2016" name="J. Gen. Virol.">
        <title>Comprehensive annotation of Glossina pallidipes salivary gland hypertrophy virus from Ethiopian tsetse flies: a proteogenomics approach.</title>
        <authorList>
            <person name="Abd-Alla A.M."/>
            <person name="Kariithi H.M."/>
            <person name="Cousserans F."/>
            <person name="Parker N.J."/>
            <person name="Ince I.A."/>
            <person name="Scully E.D."/>
            <person name="Boeren S."/>
            <person name="Geib S.M."/>
            <person name="Mekonnen S."/>
            <person name="Vlak J.M."/>
            <person name="Parker A.G."/>
            <person name="Vreysen M.J."/>
            <person name="Bergoin M."/>
        </authorList>
    </citation>
    <scope>NUCLEOTIDE SEQUENCE [LARGE SCALE GENOMIC DNA]</scope>
    <source>
        <strain evidence="1 2">Ethiopian</strain>
    </source>
</reference>
<organism evidence="1 2">
    <name type="scientific">Glossina hytrovirus (isolate Glossina pallidipes/Ethiopia/Seibersdorf/-)</name>
    <name type="common">GHV</name>
    <dbReference type="NCBI Taxonomy" id="379529"/>
    <lineage>
        <taxon>Viruses</taxon>
        <taxon>Viruses incertae sedis</taxon>
        <taxon>Naldaviricetes</taxon>
        <taxon>Lefavirales</taxon>
        <taxon>Hytrosaviridae</taxon>
        <taxon>Glossinavirus</taxon>
        <taxon>Glossinavirus glopallidipedis</taxon>
    </lineage>
</organism>
<protein>
    <submittedName>
        <fullName evidence="1">Uncharacterized protein</fullName>
    </submittedName>
</protein>
<name>A0A120HYC2_GHVS</name>
<dbReference type="Proteomes" id="UP000282469">
    <property type="component" value="Segment"/>
</dbReference>
<evidence type="ECO:0000313" key="1">
    <source>
        <dbReference type="EMBL" id="AMB48702.1"/>
    </source>
</evidence>
<sequence length="62" mass="7493">MTTVLNNFEKQSERYLIYMKHFTKNVLPCYDYGMMLNSLIWDEVNDSEKVAAFIRNSFKIKY</sequence>
<dbReference type="EMBL" id="KU050077">
    <property type="protein sequence ID" value="AMB48702.1"/>
    <property type="molecule type" value="Genomic_DNA"/>
</dbReference>
<accession>A0A120HYC2</accession>